<reference evidence="2" key="2">
    <citation type="submission" date="2020-11" db="EMBL/GenBank/DDBJ databases">
        <authorList>
            <consortium name="DOE Joint Genome Institute"/>
            <person name="Kuo A."/>
            <person name="Miyauchi S."/>
            <person name="Kiss E."/>
            <person name="Drula E."/>
            <person name="Kohler A."/>
            <person name="Sanchez-Garcia M."/>
            <person name="Andreopoulos B."/>
            <person name="Barry K.W."/>
            <person name="Bonito G."/>
            <person name="Buee M."/>
            <person name="Carver A."/>
            <person name="Chen C."/>
            <person name="Cichocki N."/>
            <person name="Clum A."/>
            <person name="Culley D."/>
            <person name="Crous P.W."/>
            <person name="Fauchery L."/>
            <person name="Girlanda M."/>
            <person name="Hayes R."/>
            <person name="Keri Z."/>
            <person name="Labutti K."/>
            <person name="Lipzen A."/>
            <person name="Lombard V."/>
            <person name="Magnuson J."/>
            <person name="Maillard F."/>
            <person name="Morin E."/>
            <person name="Murat C."/>
            <person name="Nolan M."/>
            <person name="Ohm R."/>
            <person name="Pangilinan J."/>
            <person name="Pereira M."/>
            <person name="Perotto S."/>
            <person name="Peter M."/>
            <person name="Riley R."/>
            <person name="Sitrit Y."/>
            <person name="Stielow B."/>
            <person name="Szollosi G."/>
            <person name="Zifcakova L."/>
            <person name="Stursova M."/>
            <person name="Spatafora J.W."/>
            <person name="Tedersoo L."/>
            <person name="Vaario L.-M."/>
            <person name="Yamada A."/>
            <person name="Yan M."/>
            <person name="Wang P."/>
            <person name="Xu J."/>
            <person name="Bruns T."/>
            <person name="Baldrian P."/>
            <person name="Vilgalys R."/>
            <person name="Henrissat B."/>
            <person name="Grigoriev I.V."/>
            <person name="Hibbett D."/>
            <person name="Nagy L.G."/>
            <person name="Martin F.M."/>
        </authorList>
    </citation>
    <scope>NUCLEOTIDE SEQUENCE</scope>
    <source>
        <strain evidence="2">UH-Tt-Lm1</strain>
    </source>
</reference>
<gene>
    <name evidence="2" type="ORF">BJ322DRAFT_1058509</name>
</gene>
<evidence type="ECO:0000313" key="2">
    <source>
        <dbReference type="EMBL" id="KAF9786205.1"/>
    </source>
</evidence>
<dbReference type="GO" id="GO:0030163">
    <property type="term" value="P:protein catabolic process"/>
    <property type="evidence" value="ECO:0007669"/>
    <property type="project" value="InterPro"/>
</dbReference>
<dbReference type="Pfam" id="PF02617">
    <property type="entry name" value="ClpS"/>
    <property type="match status" value="1"/>
</dbReference>
<proteinExistence type="predicted"/>
<keyword evidence="3" id="KW-1185">Reference proteome</keyword>
<reference evidence="2" key="1">
    <citation type="journal article" date="2020" name="Nat. Commun.">
        <title>Large-scale genome sequencing of mycorrhizal fungi provides insights into the early evolution of symbiotic traits.</title>
        <authorList>
            <person name="Miyauchi S."/>
            <person name="Kiss E."/>
            <person name="Kuo A."/>
            <person name="Drula E."/>
            <person name="Kohler A."/>
            <person name="Sanchez-Garcia M."/>
            <person name="Morin E."/>
            <person name="Andreopoulos B."/>
            <person name="Barry K.W."/>
            <person name="Bonito G."/>
            <person name="Buee M."/>
            <person name="Carver A."/>
            <person name="Chen C."/>
            <person name="Cichocki N."/>
            <person name="Clum A."/>
            <person name="Culley D."/>
            <person name="Crous P.W."/>
            <person name="Fauchery L."/>
            <person name="Girlanda M."/>
            <person name="Hayes R.D."/>
            <person name="Keri Z."/>
            <person name="LaButti K."/>
            <person name="Lipzen A."/>
            <person name="Lombard V."/>
            <person name="Magnuson J."/>
            <person name="Maillard F."/>
            <person name="Murat C."/>
            <person name="Nolan M."/>
            <person name="Ohm R.A."/>
            <person name="Pangilinan J."/>
            <person name="Pereira M.F."/>
            <person name="Perotto S."/>
            <person name="Peter M."/>
            <person name="Pfister S."/>
            <person name="Riley R."/>
            <person name="Sitrit Y."/>
            <person name="Stielow J.B."/>
            <person name="Szollosi G."/>
            <person name="Zifcakova L."/>
            <person name="Stursova M."/>
            <person name="Spatafora J.W."/>
            <person name="Tedersoo L."/>
            <person name="Vaario L.M."/>
            <person name="Yamada A."/>
            <person name="Yan M."/>
            <person name="Wang P."/>
            <person name="Xu J."/>
            <person name="Bruns T."/>
            <person name="Baldrian P."/>
            <person name="Vilgalys R."/>
            <person name="Dunand C."/>
            <person name="Henrissat B."/>
            <person name="Grigoriev I.V."/>
            <person name="Hibbett D."/>
            <person name="Nagy L.G."/>
            <person name="Martin F.M."/>
        </authorList>
    </citation>
    <scope>NUCLEOTIDE SEQUENCE</scope>
    <source>
        <strain evidence="2">UH-Tt-Lm1</strain>
    </source>
</reference>
<evidence type="ECO:0000313" key="3">
    <source>
        <dbReference type="Proteomes" id="UP000736335"/>
    </source>
</evidence>
<organism evidence="2 3">
    <name type="scientific">Thelephora terrestris</name>
    <dbReference type="NCBI Taxonomy" id="56493"/>
    <lineage>
        <taxon>Eukaryota</taxon>
        <taxon>Fungi</taxon>
        <taxon>Dikarya</taxon>
        <taxon>Basidiomycota</taxon>
        <taxon>Agaricomycotina</taxon>
        <taxon>Agaricomycetes</taxon>
        <taxon>Thelephorales</taxon>
        <taxon>Thelephoraceae</taxon>
        <taxon>Thelephora</taxon>
    </lineage>
</organism>
<dbReference type="Gene3D" id="3.30.1390.10">
    <property type="match status" value="1"/>
</dbReference>
<sequence>MMKGQSCFVLWDDEKHSFDGVIRLLVDTTNRTREEAIDTTVVIDEQERGVTDMHANVTRLLETARTFSQIDLGATVRREYDTFREQISVVIIEWVLGLTRSCLGTTQA</sequence>
<evidence type="ECO:0000259" key="1">
    <source>
        <dbReference type="Pfam" id="PF02617"/>
    </source>
</evidence>
<dbReference type="SUPFAM" id="SSF54736">
    <property type="entry name" value="ClpS-like"/>
    <property type="match status" value="1"/>
</dbReference>
<feature type="domain" description="Adaptor protein ClpS core" evidence="1">
    <location>
        <begin position="7"/>
        <end position="51"/>
    </location>
</feature>
<dbReference type="Proteomes" id="UP000736335">
    <property type="component" value="Unassembled WGS sequence"/>
</dbReference>
<accession>A0A9P6L805</accession>
<protein>
    <recommendedName>
        <fullName evidence="1">Adaptor protein ClpS core domain-containing protein</fullName>
    </recommendedName>
</protein>
<dbReference type="InterPro" id="IPR014719">
    <property type="entry name" value="Ribosomal_bL12_C/ClpS-like"/>
</dbReference>
<dbReference type="InterPro" id="IPR003769">
    <property type="entry name" value="ClpS_core"/>
</dbReference>
<comment type="caution">
    <text evidence="2">The sequence shown here is derived from an EMBL/GenBank/DDBJ whole genome shotgun (WGS) entry which is preliminary data.</text>
</comment>
<name>A0A9P6L805_9AGAM</name>
<dbReference type="EMBL" id="WIUZ02000006">
    <property type="protein sequence ID" value="KAF9786205.1"/>
    <property type="molecule type" value="Genomic_DNA"/>
</dbReference>
<dbReference type="AlphaFoldDB" id="A0A9P6L805"/>
<dbReference type="OrthoDB" id="26387at2759"/>